<dbReference type="GO" id="GO:0003743">
    <property type="term" value="F:translation initiation factor activity"/>
    <property type="evidence" value="ECO:0007669"/>
    <property type="project" value="InterPro"/>
</dbReference>
<organism evidence="2">
    <name type="scientific">marine metagenome</name>
    <dbReference type="NCBI Taxonomy" id="408172"/>
    <lineage>
        <taxon>unclassified sequences</taxon>
        <taxon>metagenomes</taxon>
        <taxon>ecological metagenomes</taxon>
    </lineage>
</organism>
<accession>A0A382VF77</accession>
<dbReference type="Pfam" id="PF01176">
    <property type="entry name" value="eIF-1a"/>
    <property type="match status" value="1"/>
</dbReference>
<reference evidence="2" key="1">
    <citation type="submission" date="2018-05" db="EMBL/GenBank/DDBJ databases">
        <authorList>
            <person name="Lanie J.A."/>
            <person name="Ng W.-L."/>
            <person name="Kazmierczak K.M."/>
            <person name="Andrzejewski T.M."/>
            <person name="Davidsen T.M."/>
            <person name="Wayne K.J."/>
            <person name="Tettelin H."/>
            <person name="Glass J.I."/>
            <person name="Rusch D."/>
            <person name="Podicherti R."/>
            <person name="Tsui H.-C.T."/>
            <person name="Winkler M.E."/>
        </authorList>
    </citation>
    <scope>NUCLEOTIDE SEQUENCE</scope>
</reference>
<dbReference type="Gene3D" id="2.40.50.140">
    <property type="entry name" value="Nucleic acid-binding proteins"/>
    <property type="match status" value="1"/>
</dbReference>
<feature type="non-terminal residue" evidence="2">
    <location>
        <position position="1"/>
    </location>
</feature>
<dbReference type="PROSITE" id="PS50832">
    <property type="entry name" value="S1_IF1_TYPE"/>
    <property type="match status" value="1"/>
</dbReference>
<name>A0A382VF77_9ZZZZ</name>
<dbReference type="GO" id="GO:0003723">
    <property type="term" value="F:RNA binding"/>
    <property type="evidence" value="ECO:0007669"/>
    <property type="project" value="InterPro"/>
</dbReference>
<dbReference type="EMBL" id="UINC01151519">
    <property type="protein sequence ID" value="SVD45176.1"/>
    <property type="molecule type" value="Genomic_DNA"/>
</dbReference>
<evidence type="ECO:0000313" key="2">
    <source>
        <dbReference type="EMBL" id="SVD45176.1"/>
    </source>
</evidence>
<dbReference type="InterPro" id="IPR006196">
    <property type="entry name" value="RNA-binding_domain_S1_IF1"/>
</dbReference>
<sequence>VGNGRFWLELENGHRLLAHPTRRTRTELGEVRVGDRLRVQVSPFDLSKGRLV</sequence>
<feature type="domain" description="S1-like" evidence="1">
    <location>
        <begin position="1"/>
        <end position="52"/>
    </location>
</feature>
<dbReference type="InterPro" id="IPR012340">
    <property type="entry name" value="NA-bd_OB-fold"/>
</dbReference>
<proteinExistence type="predicted"/>
<gene>
    <name evidence="2" type="ORF">METZ01_LOCUS398030</name>
</gene>
<dbReference type="SUPFAM" id="SSF50249">
    <property type="entry name" value="Nucleic acid-binding proteins"/>
    <property type="match status" value="1"/>
</dbReference>
<protein>
    <recommendedName>
        <fullName evidence="1">S1-like domain-containing protein</fullName>
    </recommendedName>
</protein>
<dbReference type="AlphaFoldDB" id="A0A382VF77"/>
<evidence type="ECO:0000259" key="1">
    <source>
        <dbReference type="PROSITE" id="PS50832"/>
    </source>
</evidence>